<gene>
    <name evidence="15" type="ORF">ACFFGS_06110</name>
</gene>
<feature type="transmembrane region" description="Helical" evidence="14">
    <location>
        <begin position="119"/>
        <end position="141"/>
    </location>
</feature>
<feature type="transmembrane region" description="Helical" evidence="14">
    <location>
        <begin position="269"/>
        <end position="292"/>
    </location>
</feature>
<evidence type="ECO:0000256" key="7">
    <source>
        <dbReference type="ARBA" id="ARBA00022692"/>
    </source>
</evidence>
<dbReference type="InterPro" id="IPR004703">
    <property type="entry name" value="PTS_sugar-sp_permease"/>
</dbReference>
<keyword evidence="3" id="KW-0813">Transport</keyword>
<keyword evidence="5" id="KW-0762">Sugar transport</keyword>
<protein>
    <recommendedName>
        <fullName evidence="12">Ascorbate-specific PTS system EIIC component</fullName>
    </recommendedName>
    <alternativeName>
        <fullName evidence="13">Ascorbate-specific permease IIC component UlaA</fullName>
    </alternativeName>
</protein>
<evidence type="ECO:0000256" key="9">
    <source>
        <dbReference type="ARBA" id="ARBA00023136"/>
    </source>
</evidence>
<keyword evidence="8 14" id="KW-1133">Transmembrane helix</keyword>
<comment type="subunit">
    <text evidence="2">Homodimer.</text>
</comment>
<dbReference type="Pfam" id="PF03611">
    <property type="entry name" value="EIIC-GAT"/>
    <property type="match status" value="1"/>
</dbReference>
<feature type="transmembrane region" description="Helical" evidence="14">
    <location>
        <begin position="312"/>
        <end position="339"/>
    </location>
</feature>
<comment type="similarity">
    <text evidence="11">Belongs to the UlaA family.</text>
</comment>
<evidence type="ECO:0000313" key="15">
    <source>
        <dbReference type="EMBL" id="MFC0423694.1"/>
    </source>
</evidence>
<keyword evidence="4" id="KW-1003">Cell membrane</keyword>
<feature type="transmembrane region" description="Helical" evidence="14">
    <location>
        <begin position="427"/>
        <end position="446"/>
    </location>
</feature>
<evidence type="ECO:0000256" key="11">
    <source>
        <dbReference type="ARBA" id="ARBA00038218"/>
    </source>
</evidence>
<feature type="transmembrane region" description="Helical" evidence="14">
    <location>
        <begin position="41"/>
        <end position="65"/>
    </location>
</feature>
<proteinExistence type="inferred from homology"/>
<evidence type="ECO:0000256" key="12">
    <source>
        <dbReference type="ARBA" id="ARBA00039702"/>
    </source>
</evidence>
<evidence type="ECO:0000256" key="10">
    <source>
        <dbReference type="ARBA" id="ARBA00037387"/>
    </source>
</evidence>
<dbReference type="RefSeq" id="WP_137645755.1">
    <property type="nucleotide sequence ID" value="NZ_BAABRM010000024.1"/>
</dbReference>
<dbReference type="Proteomes" id="UP001589855">
    <property type="component" value="Unassembled WGS sequence"/>
</dbReference>
<dbReference type="NCBIfam" id="NF006920">
    <property type="entry name" value="PRK09410.1-2"/>
    <property type="match status" value="1"/>
</dbReference>
<feature type="transmembrane region" description="Helical" evidence="14">
    <location>
        <begin position="147"/>
        <end position="167"/>
    </location>
</feature>
<evidence type="ECO:0000313" key="16">
    <source>
        <dbReference type="Proteomes" id="UP001589855"/>
    </source>
</evidence>
<name>A0ABV6K3N7_9LACO</name>
<dbReference type="NCBIfam" id="NF006922">
    <property type="entry name" value="PRK09410.1-5"/>
    <property type="match status" value="1"/>
</dbReference>
<evidence type="ECO:0000256" key="13">
    <source>
        <dbReference type="ARBA" id="ARBA00042859"/>
    </source>
</evidence>
<organism evidence="15 16">
    <name type="scientific">Lactiplantibacillus plajomi</name>
    <dbReference type="NCBI Taxonomy" id="1457217"/>
    <lineage>
        <taxon>Bacteria</taxon>
        <taxon>Bacillati</taxon>
        <taxon>Bacillota</taxon>
        <taxon>Bacilli</taxon>
        <taxon>Lactobacillales</taxon>
        <taxon>Lactobacillaceae</taxon>
        <taxon>Lactiplantibacillus</taxon>
    </lineage>
</organism>
<feature type="transmembrane region" description="Helical" evidence="14">
    <location>
        <begin position="227"/>
        <end position="249"/>
    </location>
</feature>
<keyword evidence="7 14" id="KW-0812">Transmembrane</keyword>
<accession>A0ABV6K3N7</accession>
<dbReference type="EMBL" id="JBHLUK010000058">
    <property type="protein sequence ID" value="MFC0423694.1"/>
    <property type="molecule type" value="Genomic_DNA"/>
</dbReference>
<evidence type="ECO:0000256" key="1">
    <source>
        <dbReference type="ARBA" id="ARBA00004651"/>
    </source>
</evidence>
<comment type="caution">
    <text evidence="15">The sequence shown here is derived from an EMBL/GenBank/DDBJ whole genome shotgun (WGS) entry which is preliminary data.</text>
</comment>
<evidence type="ECO:0000256" key="5">
    <source>
        <dbReference type="ARBA" id="ARBA00022597"/>
    </source>
</evidence>
<feature type="transmembrane region" description="Helical" evidence="14">
    <location>
        <begin position="6"/>
        <end position="29"/>
    </location>
</feature>
<feature type="transmembrane region" description="Helical" evidence="14">
    <location>
        <begin position="85"/>
        <end position="107"/>
    </location>
</feature>
<comment type="function">
    <text evidence="10">The phosphoenolpyruvate-dependent sugar phosphotransferase system (sugar PTS), a major carbohydrate active transport system, catalyzes the phosphorylation of incoming sugar substrates concomitantly with their translocation across the cell membrane. The enzyme II UlaABC PTS system is involved in ascorbate transport.</text>
</comment>
<evidence type="ECO:0000256" key="2">
    <source>
        <dbReference type="ARBA" id="ARBA00011738"/>
    </source>
</evidence>
<feature type="transmembrane region" description="Helical" evidence="14">
    <location>
        <begin position="345"/>
        <end position="366"/>
    </location>
</feature>
<evidence type="ECO:0000256" key="3">
    <source>
        <dbReference type="ARBA" id="ARBA00022448"/>
    </source>
</evidence>
<keyword evidence="6" id="KW-0598">Phosphotransferase system</keyword>
<dbReference type="NCBIfam" id="NF009553">
    <property type="entry name" value="PRK12997.1-5"/>
    <property type="match status" value="1"/>
</dbReference>
<evidence type="ECO:0000256" key="8">
    <source>
        <dbReference type="ARBA" id="ARBA00022989"/>
    </source>
</evidence>
<evidence type="ECO:0000256" key="6">
    <source>
        <dbReference type="ARBA" id="ARBA00022683"/>
    </source>
</evidence>
<evidence type="ECO:0000256" key="4">
    <source>
        <dbReference type="ARBA" id="ARBA00022475"/>
    </source>
</evidence>
<evidence type="ECO:0000256" key="14">
    <source>
        <dbReference type="SAM" id="Phobius"/>
    </source>
</evidence>
<dbReference type="PANTHER" id="PTHR33843:SF4">
    <property type="entry name" value="ASCORBATE-SPECIFIC PTS SYSTEM EIIC COMPONENT"/>
    <property type="match status" value="1"/>
</dbReference>
<sequence length="455" mass="48137">MKSVLQIIVDIFSIPAILVALIAILGLLLQKAKSTEVIKGGIKTFVGFLILTQGANIITSALTPFGQMFQQAFHVTGVVPSNEAIIAVAIKSFGTTSALIMVTGMAFNILFARFTKFKYVYLTGHAFFYQACIIAVILTGAKMNNALMILVGGAFLGMAGAIWPAILQPFTRKITGTDDVALAHTGNFGYMISAFVGKIFGRKGKKTKSTEDINFPQSLAFLRDSTVSIAITMTIVYVIVAIVTGPEYIQSKLSDGTNYIVYSIQEAGYFAAGVYIILAGVRMVLGEIIPAFKGISERLVPNSKPGLDCPIVFPYAPNAVLIGFFSSFIGGIVSMIIMAFAGTTIVIPGVVPHFFCGATSAVYGNATGGIKGAVAGSFVQGVIISFMPLFLMPLVSNLGFTGSTFSDTDYGVEGLLLGQASRMGGQMAIIAVTVIILIIMFALTAFSNKSKKVAD</sequence>
<comment type="subcellular location">
    <subcellularLocation>
        <location evidence="1">Cell membrane</location>
        <topology evidence="1">Multi-pass membrane protein</topology>
    </subcellularLocation>
</comment>
<keyword evidence="16" id="KW-1185">Reference proteome</keyword>
<keyword evidence="9 14" id="KW-0472">Membrane</keyword>
<reference evidence="15 16" key="1">
    <citation type="submission" date="2024-09" db="EMBL/GenBank/DDBJ databases">
        <authorList>
            <person name="Sun Q."/>
            <person name="Mori K."/>
        </authorList>
    </citation>
    <scope>NUCLEOTIDE SEQUENCE [LARGE SCALE GENOMIC DNA]</scope>
    <source>
        <strain evidence="15 16">TBRC 4575</strain>
    </source>
</reference>
<feature type="transmembrane region" description="Helical" evidence="14">
    <location>
        <begin position="373"/>
        <end position="395"/>
    </location>
</feature>
<dbReference type="InterPro" id="IPR051562">
    <property type="entry name" value="Ascorbate-PTS_EIIC"/>
</dbReference>
<dbReference type="PANTHER" id="PTHR33843">
    <property type="entry name" value="ASCORBATE-SPECIFIC PTS SYSTEM EIIC COMPONENT"/>
    <property type="match status" value="1"/>
</dbReference>